<feature type="domain" description="3-dehydroquinate synthase N-terminal" evidence="7">
    <location>
        <begin position="54"/>
        <end position="163"/>
    </location>
</feature>
<comment type="cofactor">
    <cofactor evidence="1">
        <name>NAD(+)</name>
        <dbReference type="ChEBI" id="CHEBI:57540"/>
    </cofactor>
</comment>
<feature type="domain" description="3-dehydroquinate synthase C-terminal" evidence="8">
    <location>
        <begin position="167"/>
        <end position="314"/>
    </location>
</feature>
<dbReference type="GO" id="GO:0046872">
    <property type="term" value="F:metal ion binding"/>
    <property type="evidence" value="ECO:0007669"/>
    <property type="project" value="UniProtKB-KW"/>
</dbReference>
<dbReference type="SUPFAM" id="SSF56796">
    <property type="entry name" value="Dehydroquinate synthase-like"/>
    <property type="match status" value="1"/>
</dbReference>
<reference evidence="9 10" key="1">
    <citation type="submission" date="2012-06" db="EMBL/GenBank/DDBJ databases">
        <title>Complete genome of Terriglobus roseus DSM 18391.</title>
        <authorList>
            <consortium name="US DOE Joint Genome Institute (JGI-PGF)"/>
            <person name="Lucas S."/>
            <person name="Copeland A."/>
            <person name="Lapidus A."/>
            <person name="Glavina del Rio T."/>
            <person name="Dalin E."/>
            <person name="Tice H."/>
            <person name="Bruce D."/>
            <person name="Goodwin L."/>
            <person name="Pitluck S."/>
            <person name="Peters L."/>
            <person name="Mikhailova N."/>
            <person name="Munk A.C.C."/>
            <person name="Kyrpides N."/>
            <person name="Mavromatis K."/>
            <person name="Ivanova N."/>
            <person name="Brettin T."/>
            <person name="Detter J.C."/>
            <person name="Han C."/>
            <person name="Larimer F."/>
            <person name="Land M."/>
            <person name="Hauser L."/>
            <person name="Markowitz V."/>
            <person name="Cheng J.-F."/>
            <person name="Hugenholtz P."/>
            <person name="Woyke T."/>
            <person name="Wu D."/>
            <person name="Brambilla E."/>
            <person name="Klenk H.-P."/>
            <person name="Eisen J.A."/>
        </authorList>
    </citation>
    <scope>NUCLEOTIDE SEQUENCE [LARGE SCALE GENOMIC DNA]</scope>
    <source>
        <strain evidence="10">DSM 18391 / NRRL B-41598 / KBS 63</strain>
    </source>
</reference>
<keyword evidence="6" id="KW-0170">Cobalt</keyword>
<dbReference type="GO" id="GO:0009073">
    <property type="term" value="P:aromatic amino acid family biosynthetic process"/>
    <property type="evidence" value="ECO:0007669"/>
    <property type="project" value="InterPro"/>
</dbReference>
<keyword evidence="4" id="KW-0520">NAD</keyword>
<evidence type="ECO:0000313" key="10">
    <source>
        <dbReference type="Proteomes" id="UP000006056"/>
    </source>
</evidence>
<evidence type="ECO:0000313" key="9">
    <source>
        <dbReference type="EMBL" id="AFL87934.1"/>
    </source>
</evidence>
<dbReference type="Pfam" id="PF24621">
    <property type="entry name" value="DHQS_C"/>
    <property type="match status" value="1"/>
</dbReference>
<evidence type="ECO:0000259" key="8">
    <source>
        <dbReference type="Pfam" id="PF24621"/>
    </source>
</evidence>
<dbReference type="Proteomes" id="UP000006056">
    <property type="component" value="Chromosome"/>
</dbReference>
<comment type="cofactor">
    <cofactor evidence="2">
        <name>Co(2+)</name>
        <dbReference type="ChEBI" id="CHEBI:48828"/>
    </cofactor>
</comment>
<dbReference type="eggNOG" id="COG0337">
    <property type="taxonomic scope" value="Bacteria"/>
</dbReference>
<evidence type="ECO:0000256" key="4">
    <source>
        <dbReference type="ARBA" id="ARBA00023027"/>
    </source>
</evidence>
<evidence type="ECO:0000259" key="7">
    <source>
        <dbReference type="Pfam" id="PF01761"/>
    </source>
</evidence>
<keyword evidence="3" id="KW-0479">Metal-binding</keyword>
<dbReference type="Pfam" id="PF01761">
    <property type="entry name" value="DHQ_synthase"/>
    <property type="match status" value="1"/>
</dbReference>
<evidence type="ECO:0000256" key="5">
    <source>
        <dbReference type="ARBA" id="ARBA00023239"/>
    </source>
</evidence>
<dbReference type="STRING" id="926566.Terro_1630"/>
<evidence type="ECO:0000256" key="2">
    <source>
        <dbReference type="ARBA" id="ARBA00001941"/>
    </source>
</evidence>
<name>I3ZFB6_TERRK</name>
<accession>I3ZFB6</accession>
<protein>
    <submittedName>
        <fullName evidence="9">3-dehydroquinate synthetase</fullName>
        <ecNumber evidence="9">4.2.3.4</ecNumber>
    </submittedName>
</protein>
<keyword evidence="5 9" id="KW-0456">Lyase</keyword>
<dbReference type="AlphaFoldDB" id="I3ZFB6"/>
<dbReference type="EC" id="4.2.3.4" evidence="9"/>
<organism evidence="9 10">
    <name type="scientific">Terriglobus roseus (strain DSM 18391 / NRRL B-41598 / KBS 63)</name>
    <dbReference type="NCBI Taxonomy" id="926566"/>
    <lineage>
        <taxon>Bacteria</taxon>
        <taxon>Pseudomonadati</taxon>
        <taxon>Acidobacteriota</taxon>
        <taxon>Terriglobia</taxon>
        <taxon>Terriglobales</taxon>
        <taxon>Acidobacteriaceae</taxon>
        <taxon>Terriglobus</taxon>
    </lineage>
</organism>
<dbReference type="PANTHER" id="PTHR43622:SF1">
    <property type="entry name" value="3-DEHYDROQUINATE SYNTHASE"/>
    <property type="match status" value="1"/>
</dbReference>
<dbReference type="PATRIC" id="fig|926566.3.peg.1612"/>
<dbReference type="PIRSF" id="PIRSF001455">
    <property type="entry name" value="DHQ_synth"/>
    <property type="match status" value="1"/>
</dbReference>
<dbReference type="EMBL" id="CP003379">
    <property type="protein sequence ID" value="AFL87934.1"/>
    <property type="molecule type" value="Genomic_DNA"/>
</dbReference>
<dbReference type="InterPro" id="IPR030963">
    <property type="entry name" value="DHQ_synth_fam"/>
</dbReference>
<dbReference type="CDD" id="cd08195">
    <property type="entry name" value="DHQS"/>
    <property type="match status" value="1"/>
</dbReference>
<proteinExistence type="predicted"/>
<dbReference type="Gene3D" id="3.40.50.1970">
    <property type="match status" value="1"/>
</dbReference>
<gene>
    <name evidence="9" type="ordered locus">Terro_1630</name>
</gene>
<dbReference type="PANTHER" id="PTHR43622">
    <property type="entry name" value="3-DEHYDROQUINATE SYNTHASE"/>
    <property type="match status" value="1"/>
</dbReference>
<dbReference type="InterPro" id="IPR050071">
    <property type="entry name" value="Dehydroquinate_synthase"/>
</dbReference>
<dbReference type="OrthoDB" id="9806583at2"/>
<dbReference type="RefSeq" id="WP_014785503.1">
    <property type="nucleotide sequence ID" value="NC_018014.1"/>
</dbReference>
<evidence type="ECO:0000256" key="3">
    <source>
        <dbReference type="ARBA" id="ARBA00022723"/>
    </source>
</evidence>
<dbReference type="InterPro" id="IPR030960">
    <property type="entry name" value="DHQS/DOIS_N"/>
</dbReference>
<dbReference type="Gene3D" id="1.20.1090.10">
    <property type="entry name" value="Dehydroquinate synthase-like - alpha domain"/>
    <property type="match status" value="1"/>
</dbReference>
<keyword evidence="10" id="KW-1185">Reference proteome</keyword>
<dbReference type="InterPro" id="IPR056179">
    <property type="entry name" value="DHQS_C"/>
</dbReference>
<evidence type="ECO:0000256" key="6">
    <source>
        <dbReference type="ARBA" id="ARBA00023285"/>
    </source>
</evidence>
<sequence length="358" mass="38558">MSASFDIQSATGTYNVTVESGSFAQTLAGMQDAAVIADAFFKPALAGIGIDAIFVEAIESNKSLDASPALIEQMRKAGANRSTHMVAVGGGIIQDLSAFIASVYMRGLRWTYMPTTVLAMVDSCIGGKSSINVGPYKNLVGTFHSPERVWIDPAVIATLPADQRASGLIEAAKITFCRGAEAFEEHLACGPSVDMDPAALERLIINSLHSKKWFIEIDEFDRKERLLLNFGHTFGHAIEGASHFGIAHGIAVGIGIECAIAFQENAGVDYTAVPRVAALRQHLRDMIGNDPTVLGHLRELSVDDVLQRFVSDKKHGKDFYALILIAPDGSVILSREPRTEATLGSVRRAVEEIIEAYV</sequence>
<dbReference type="KEGG" id="trs:Terro_1630"/>
<dbReference type="GO" id="GO:0003856">
    <property type="term" value="F:3-dehydroquinate synthase activity"/>
    <property type="evidence" value="ECO:0007669"/>
    <property type="project" value="UniProtKB-EC"/>
</dbReference>
<evidence type="ECO:0000256" key="1">
    <source>
        <dbReference type="ARBA" id="ARBA00001911"/>
    </source>
</evidence>
<dbReference type="HOGENOM" id="CLU_001201_0_1_0"/>